<protein>
    <submittedName>
        <fullName evidence="1">7811_t:CDS:1</fullName>
    </submittedName>
</protein>
<gene>
    <name evidence="1" type="ORF">FMOSSE_LOCUS4812</name>
</gene>
<keyword evidence="2" id="KW-1185">Reference proteome</keyword>
<name>A0A9N9A3B5_FUNMO</name>
<sequence>MTNFDKKDVIMLKQNDASNLPSAHHWNCALRRAPVIRLMKFVEDNKDKVSNHDSI</sequence>
<reference evidence="1" key="1">
    <citation type="submission" date="2021-06" db="EMBL/GenBank/DDBJ databases">
        <authorList>
            <person name="Kallberg Y."/>
            <person name="Tangrot J."/>
            <person name="Rosling A."/>
        </authorList>
    </citation>
    <scope>NUCLEOTIDE SEQUENCE</scope>
    <source>
        <strain evidence="1">87-6 pot B 2015</strain>
    </source>
</reference>
<dbReference type="EMBL" id="CAJVPP010000843">
    <property type="protein sequence ID" value="CAG8516582.1"/>
    <property type="molecule type" value="Genomic_DNA"/>
</dbReference>
<comment type="caution">
    <text evidence="1">The sequence shown here is derived from an EMBL/GenBank/DDBJ whole genome shotgun (WGS) entry which is preliminary data.</text>
</comment>
<organism evidence="1 2">
    <name type="scientific">Funneliformis mosseae</name>
    <name type="common">Endomycorrhizal fungus</name>
    <name type="synonym">Glomus mosseae</name>
    <dbReference type="NCBI Taxonomy" id="27381"/>
    <lineage>
        <taxon>Eukaryota</taxon>
        <taxon>Fungi</taxon>
        <taxon>Fungi incertae sedis</taxon>
        <taxon>Mucoromycota</taxon>
        <taxon>Glomeromycotina</taxon>
        <taxon>Glomeromycetes</taxon>
        <taxon>Glomerales</taxon>
        <taxon>Glomeraceae</taxon>
        <taxon>Funneliformis</taxon>
    </lineage>
</organism>
<evidence type="ECO:0000313" key="1">
    <source>
        <dbReference type="EMBL" id="CAG8516582.1"/>
    </source>
</evidence>
<accession>A0A9N9A3B5</accession>
<proteinExistence type="predicted"/>
<dbReference type="Proteomes" id="UP000789375">
    <property type="component" value="Unassembled WGS sequence"/>
</dbReference>
<evidence type="ECO:0000313" key="2">
    <source>
        <dbReference type="Proteomes" id="UP000789375"/>
    </source>
</evidence>
<dbReference type="AlphaFoldDB" id="A0A9N9A3B5"/>